<comment type="subcellular location">
    <subcellularLocation>
        <location evidence="1">Fimbrium</location>
    </subcellularLocation>
</comment>
<keyword evidence="10" id="KW-1185">Reference proteome</keyword>
<protein>
    <recommendedName>
        <fullName evidence="8">PilY1 beta-propeller domain-containing protein</fullName>
    </recommendedName>
</protein>
<evidence type="ECO:0000256" key="4">
    <source>
        <dbReference type="ARBA" id="ARBA00022723"/>
    </source>
</evidence>
<organism evidence="9 10">
    <name type="scientific">Ferrigenium kumadai</name>
    <dbReference type="NCBI Taxonomy" id="1682490"/>
    <lineage>
        <taxon>Bacteria</taxon>
        <taxon>Pseudomonadati</taxon>
        <taxon>Pseudomonadota</taxon>
        <taxon>Betaproteobacteria</taxon>
        <taxon>Nitrosomonadales</taxon>
        <taxon>Gallionellaceae</taxon>
        <taxon>Ferrigenium</taxon>
    </lineage>
</organism>
<dbReference type="GO" id="GO:0046872">
    <property type="term" value="F:metal ion binding"/>
    <property type="evidence" value="ECO:0007669"/>
    <property type="project" value="UniProtKB-KW"/>
</dbReference>
<evidence type="ECO:0000256" key="2">
    <source>
        <dbReference type="ARBA" id="ARBA00008387"/>
    </source>
</evidence>
<feature type="compositionally biased region" description="Polar residues" evidence="7">
    <location>
        <begin position="1072"/>
        <end position="1087"/>
    </location>
</feature>
<feature type="region of interest" description="Disordered" evidence="7">
    <location>
        <begin position="1062"/>
        <end position="1106"/>
    </location>
</feature>
<evidence type="ECO:0000256" key="5">
    <source>
        <dbReference type="ARBA" id="ARBA00022837"/>
    </source>
</evidence>
<evidence type="ECO:0000259" key="8">
    <source>
        <dbReference type="Pfam" id="PF05567"/>
    </source>
</evidence>
<gene>
    <name evidence="9" type="ORF">FGKAn22_00220</name>
</gene>
<dbReference type="SUPFAM" id="SSF50998">
    <property type="entry name" value="Quinoprotein alcohol dehydrogenase-like"/>
    <property type="match status" value="1"/>
</dbReference>
<keyword evidence="6" id="KW-0281">Fimbrium</keyword>
<evidence type="ECO:0000313" key="10">
    <source>
        <dbReference type="Proteomes" id="UP001319121"/>
    </source>
</evidence>
<accession>A0AAN1VYN0</accession>
<feature type="compositionally biased region" description="Low complexity" evidence="7">
    <location>
        <begin position="1095"/>
        <end position="1106"/>
    </location>
</feature>
<comment type="similarity">
    <text evidence="2">Belongs to the PilY1 family.</text>
</comment>
<evidence type="ECO:0000256" key="1">
    <source>
        <dbReference type="ARBA" id="ARBA00004561"/>
    </source>
</evidence>
<dbReference type="Pfam" id="PF05567">
    <property type="entry name" value="T4P_PilY1"/>
    <property type="match status" value="1"/>
</dbReference>
<dbReference type="InterPro" id="IPR008707">
    <property type="entry name" value="B-propeller_PilY1"/>
</dbReference>
<dbReference type="EMBL" id="AP019536">
    <property type="protein sequence ID" value="BBI98329.1"/>
    <property type="molecule type" value="Genomic_DNA"/>
</dbReference>
<dbReference type="GO" id="GO:0009289">
    <property type="term" value="C:pilus"/>
    <property type="evidence" value="ECO:0007669"/>
    <property type="project" value="UniProtKB-SubCell"/>
</dbReference>
<name>A0AAN1VYN0_9PROT</name>
<dbReference type="RefSeq" id="WP_212785980.1">
    <property type="nucleotide sequence ID" value="NZ_AP019536.1"/>
</dbReference>
<evidence type="ECO:0000256" key="7">
    <source>
        <dbReference type="SAM" id="MobiDB-lite"/>
    </source>
</evidence>
<keyword evidence="4" id="KW-0479">Metal-binding</keyword>
<dbReference type="AlphaFoldDB" id="A0AAN1VYN0"/>
<keyword evidence="5" id="KW-0106">Calcium</keyword>
<proteinExistence type="inferred from homology"/>
<evidence type="ECO:0000313" key="9">
    <source>
        <dbReference type="EMBL" id="BBI98329.1"/>
    </source>
</evidence>
<keyword evidence="3" id="KW-1029">Fimbrium biogenesis</keyword>
<feature type="domain" description="PilY1 beta-propeller" evidence="8">
    <location>
        <begin position="198"/>
        <end position="504"/>
    </location>
</feature>
<reference evidence="9 10" key="1">
    <citation type="submission" date="2019-03" db="EMBL/GenBank/DDBJ databases">
        <title>Complete genome sequence of Ferrigenium kumadai strain An22, a microaerophilic iron-oxidizing bacterium isolated from a paddy field soil.</title>
        <authorList>
            <person name="Watanabe T."/>
            <person name="Asakawa S."/>
        </authorList>
    </citation>
    <scope>NUCLEOTIDE SEQUENCE [LARGE SCALE GENOMIC DNA]</scope>
    <source>
        <strain evidence="9 10">An22</strain>
    </source>
</reference>
<dbReference type="InterPro" id="IPR011047">
    <property type="entry name" value="Quinoprotein_ADH-like_sf"/>
</dbReference>
<evidence type="ECO:0000256" key="6">
    <source>
        <dbReference type="ARBA" id="ARBA00023263"/>
    </source>
</evidence>
<sequence>MSTQSQKTFASAPLLGFLALFGISLTIIKLAAAITAFSPVTQPVGFVAQDEVSNYNLVSGRETLFRPEYEKEFWSGNLYAYPVDTTGNVNVSGELWPGGTQAALNGQNFNTGRLIATMKDDGSKVPFRWASLSTTATTGQQAVLATTVSGVAVSGDKVLDFIRGDRSNEAPNGVMLRKRKGVMGAVIHSRPYYISDSITPTIFVAANDGMLHAFDATVGGSGVGAERWAYVPSMLIPKLKGLVANPYTFDYYVDGQINVAMLPVGATPTQRILVGGLGSGGKGLFALDITSLTATTEQEVANKILWEVTPAKVNYANPTTANAYTNLGYVYGTPLIAKVHGTPTKDAIIVGNGYNDNASGDYQAYLYVIDAATGQLIQKIKAGTSGTSASPNGLYSVNAIDVDGDGVVDRVYGGDLNGTLWKFDLSSNTNTSWSAVALHTTSPAQPITSTPSIALHPNGGYMVSFGTGAVFTSADMVDNAVHYVYGIWDGAPVANTSLLTQTLTERTYGTTRVRRSTANTPNWSSGGHKGWKMALPAGERITGEGSFTESGRFYFNSYNPTITHAVPNTTTTITGENWLMELDYLMGGSKNQPFLDMNGDLLLNDADRITYTAADTIPTGKAIGNPIPGTDGIPVGKWLSYGVQSQPILVQLRTLNTTLFNQNPDVTFPPQTAERGVAGGHFDVDNYLTSACDTTSGGKATGTITLNYSSSKNPSDITVKVGTTTIASGNPSSMNKSDMATWVSDKINTSANYTATANRGVVTITAKAVGTAYNGTLSITITGATGLGESVSGMSGGSAATTGNDVSTSCSYDTHTHEYDDAYDKTGLNMLNASKTNYNLSNHISSTSTQFKVLLMNQYLSPAVSLHIDTANYDPASGNGYISIKDYQTSANLDIATVPTYTRATLRSLALNMPVNAFQVKNWWGSSPADMRVGLHPTQPGCVWDGNDPNGKADLYQPVIPPANGTNGPGTDSTTEGARHNGALTVQIIKATTPQAAIEENVAGRPEYGWRVKSSYYSYVLAEYNVYWHHPNGMCYGSTGTWSQTNRNGDAWNTTALMNNSDWKKDVPEDTAPTSASVNKTPATGSTDPKLGSLGSSCGNQTTTTTTSGNVTTITSNCTLADGTNQLIYRITKTTNNDGTVTIVTTLADGTSTTEIIANATGNVKTGGDERGLQARTGRVSWHELVR</sequence>
<evidence type="ECO:0000256" key="3">
    <source>
        <dbReference type="ARBA" id="ARBA00022558"/>
    </source>
</evidence>
<dbReference type="Proteomes" id="UP001319121">
    <property type="component" value="Chromosome"/>
</dbReference>
<dbReference type="KEGG" id="fku:FGKAn22_00220"/>